<feature type="transmembrane region" description="Helical" evidence="1">
    <location>
        <begin position="20"/>
        <end position="36"/>
    </location>
</feature>
<keyword evidence="1" id="KW-0812">Transmembrane</keyword>
<name>B7HEE2_BACC4</name>
<dbReference type="AlphaFoldDB" id="B7HEE2"/>
<sequence length="38" mass="4332">MIKIQLNKSMKEEIVMKKFLLMVGGIVLGMAVIYFVKS</sequence>
<keyword evidence="1" id="KW-0472">Membrane</keyword>
<dbReference type="HOGENOM" id="CLU_3324076_0_0_9"/>
<dbReference type="EMBL" id="CP001176">
    <property type="protein sequence ID" value="ACK59187.1"/>
    <property type="molecule type" value="Genomic_DNA"/>
</dbReference>
<evidence type="ECO:0000256" key="1">
    <source>
        <dbReference type="SAM" id="Phobius"/>
    </source>
</evidence>
<protein>
    <submittedName>
        <fullName evidence="2">Uncharacterized protein</fullName>
    </submittedName>
</protein>
<dbReference type="KEGG" id="bcb:BCB4264_A5259"/>
<reference evidence="2 3" key="1">
    <citation type="submission" date="2008-10" db="EMBL/GenBank/DDBJ databases">
        <title>Genome sequence of Bacillus cereus B4264.</title>
        <authorList>
            <person name="Dodson R.J."/>
            <person name="Durkin A.S."/>
            <person name="Rosovitz M.J."/>
            <person name="Rasko D.A."/>
            <person name="Hoffmaster A."/>
            <person name="Ravel J."/>
            <person name="Sutton G."/>
        </authorList>
    </citation>
    <scope>NUCLEOTIDE SEQUENCE [LARGE SCALE GENOMIC DNA]</scope>
    <source>
        <strain evidence="2 3">B4264</strain>
    </source>
</reference>
<accession>B7HEE2</accession>
<evidence type="ECO:0000313" key="2">
    <source>
        <dbReference type="EMBL" id="ACK59187.1"/>
    </source>
</evidence>
<proteinExistence type="predicted"/>
<dbReference type="Proteomes" id="UP000007096">
    <property type="component" value="Chromosome"/>
</dbReference>
<keyword evidence="1" id="KW-1133">Transmembrane helix</keyword>
<evidence type="ECO:0000313" key="3">
    <source>
        <dbReference type="Proteomes" id="UP000007096"/>
    </source>
</evidence>
<organism evidence="2 3">
    <name type="scientific">Bacillus cereus (strain B4264)</name>
    <dbReference type="NCBI Taxonomy" id="405532"/>
    <lineage>
        <taxon>Bacteria</taxon>
        <taxon>Bacillati</taxon>
        <taxon>Bacillota</taxon>
        <taxon>Bacilli</taxon>
        <taxon>Bacillales</taxon>
        <taxon>Bacillaceae</taxon>
        <taxon>Bacillus</taxon>
        <taxon>Bacillus cereus group</taxon>
    </lineage>
</organism>
<gene>
    <name evidence="2" type="ordered locus">BCB4264_A5259</name>
</gene>